<keyword evidence="4" id="KW-0238">DNA-binding</keyword>
<dbReference type="CDD" id="cd00067">
    <property type="entry name" value="GAL4"/>
    <property type="match status" value="1"/>
</dbReference>
<evidence type="ECO:0000259" key="8">
    <source>
        <dbReference type="PROSITE" id="PS50048"/>
    </source>
</evidence>
<evidence type="ECO:0000256" key="6">
    <source>
        <dbReference type="ARBA" id="ARBA00023242"/>
    </source>
</evidence>
<evidence type="ECO:0000256" key="2">
    <source>
        <dbReference type="ARBA" id="ARBA00022723"/>
    </source>
</evidence>
<dbReference type="GO" id="GO:0000981">
    <property type="term" value="F:DNA-binding transcription factor activity, RNA polymerase II-specific"/>
    <property type="evidence" value="ECO:0007669"/>
    <property type="project" value="InterPro"/>
</dbReference>
<dbReference type="GO" id="GO:0005634">
    <property type="term" value="C:nucleus"/>
    <property type="evidence" value="ECO:0007669"/>
    <property type="project" value="UniProtKB-SubCell"/>
</dbReference>
<gene>
    <name evidence="9" type="ORF">EDB81DRAFT_663398</name>
</gene>
<evidence type="ECO:0000256" key="1">
    <source>
        <dbReference type="ARBA" id="ARBA00004123"/>
    </source>
</evidence>
<evidence type="ECO:0000313" key="10">
    <source>
        <dbReference type="Proteomes" id="UP000738349"/>
    </source>
</evidence>
<proteinExistence type="predicted"/>
<keyword evidence="6" id="KW-0539">Nucleus</keyword>
<dbReference type="OrthoDB" id="4116913at2759"/>
<dbReference type="GO" id="GO:0003677">
    <property type="term" value="F:DNA binding"/>
    <property type="evidence" value="ECO:0007669"/>
    <property type="project" value="UniProtKB-KW"/>
</dbReference>
<keyword evidence="2" id="KW-0479">Metal-binding</keyword>
<accession>A0A9P9DWQ7</accession>
<protein>
    <recommendedName>
        <fullName evidence="8">Zn(2)-C6 fungal-type domain-containing protein</fullName>
    </recommendedName>
</protein>
<dbReference type="Proteomes" id="UP000738349">
    <property type="component" value="Unassembled WGS sequence"/>
</dbReference>
<dbReference type="InterPro" id="IPR050987">
    <property type="entry name" value="AtrR-like"/>
</dbReference>
<evidence type="ECO:0000256" key="3">
    <source>
        <dbReference type="ARBA" id="ARBA00023015"/>
    </source>
</evidence>
<dbReference type="PANTHER" id="PTHR46910">
    <property type="entry name" value="TRANSCRIPTION FACTOR PDR1"/>
    <property type="match status" value="1"/>
</dbReference>
<dbReference type="PANTHER" id="PTHR46910:SF37">
    <property type="entry name" value="ZN(II)2CYS6 TRANSCRIPTION FACTOR (EUROFUNG)"/>
    <property type="match status" value="1"/>
</dbReference>
<dbReference type="SMART" id="SM00906">
    <property type="entry name" value="Fungal_trans"/>
    <property type="match status" value="1"/>
</dbReference>
<evidence type="ECO:0000256" key="4">
    <source>
        <dbReference type="ARBA" id="ARBA00023125"/>
    </source>
</evidence>
<keyword evidence="5" id="KW-0804">Transcription</keyword>
<keyword evidence="3" id="KW-0805">Transcription regulation</keyword>
<dbReference type="InterPro" id="IPR036864">
    <property type="entry name" value="Zn2-C6_fun-type_DNA-bd_sf"/>
</dbReference>
<reference evidence="9" key="1">
    <citation type="journal article" date="2021" name="Nat. Commun.">
        <title>Genetic determinants of endophytism in the Arabidopsis root mycobiome.</title>
        <authorList>
            <person name="Mesny F."/>
            <person name="Miyauchi S."/>
            <person name="Thiergart T."/>
            <person name="Pickel B."/>
            <person name="Atanasova L."/>
            <person name="Karlsson M."/>
            <person name="Huettel B."/>
            <person name="Barry K.W."/>
            <person name="Haridas S."/>
            <person name="Chen C."/>
            <person name="Bauer D."/>
            <person name="Andreopoulos W."/>
            <person name="Pangilinan J."/>
            <person name="LaButti K."/>
            <person name="Riley R."/>
            <person name="Lipzen A."/>
            <person name="Clum A."/>
            <person name="Drula E."/>
            <person name="Henrissat B."/>
            <person name="Kohler A."/>
            <person name="Grigoriev I.V."/>
            <person name="Martin F.M."/>
            <person name="Hacquard S."/>
        </authorList>
    </citation>
    <scope>NUCLEOTIDE SEQUENCE</scope>
    <source>
        <strain evidence="9">MPI-CAGE-AT-0147</strain>
    </source>
</reference>
<dbReference type="AlphaFoldDB" id="A0A9P9DWQ7"/>
<evidence type="ECO:0000256" key="5">
    <source>
        <dbReference type="ARBA" id="ARBA00023163"/>
    </source>
</evidence>
<comment type="caution">
    <text evidence="9">The sequence shown here is derived from an EMBL/GenBank/DDBJ whole genome shotgun (WGS) entry which is preliminary data.</text>
</comment>
<comment type="subcellular location">
    <subcellularLocation>
        <location evidence="1">Nucleus</location>
    </subcellularLocation>
</comment>
<dbReference type="SUPFAM" id="SSF57701">
    <property type="entry name" value="Zn2/Cys6 DNA-binding domain"/>
    <property type="match status" value="1"/>
</dbReference>
<name>A0A9P9DWQ7_9HYPO</name>
<evidence type="ECO:0000256" key="7">
    <source>
        <dbReference type="SAM" id="MobiDB-lite"/>
    </source>
</evidence>
<dbReference type="Gene3D" id="4.10.240.10">
    <property type="entry name" value="Zn(2)-C6 fungal-type DNA-binding domain"/>
    <property type="match status" value="1"/>
</dbReference>
<feature type="compositionally biased region" description="Polar residues" evidence="7">
    <location>
        <begin position="70"/>
        <end position="93"/>
    </location>
</feature>
<evidence type="ECO:0000313" key="9">
    <source>
        <dbReference type="EMBL" id="KAH7125876.1"/>
    </source>
</evidence>
<dbReference type="EMBL" id="JAGMUV010000020">
    <property type="protein sequence ID" value="KAH7125876.1"/>
    <property type="molecule type" value="Genomic_DNA"/>
</dbReference>
<dbReference type="Pfam" id="PF04082">
    <property type="entry name" value="Fungal_trans"/>
    <property type="match status" value="1"/>
</dbReference>
<dbReference type="InterPro" id="IPR001138">
    <property type="entry name" value="Zn2Cys6_DnaBD"/>
</dbReference>
<dbReference type="GO" id="GO:0008270">
    <property type="term" value="F:zinc ion binding"/>
    <property type="evidence" value="ECO:0007669"/>
    <property type="project" value="InterPro"/>
</dbReference>
<dbReference type="CDD" id="cd12148">
    <property type="entry name" value="fungal_TF_MHR"/>
    <property type="match status" value="1"/>
</dbReference>
<dbReference type="PROSITE" id="PS50048">
    <property type="entry name" value="ZN2_CY6_FUNGAL_2"/>
    <property type="match status" value="1"/>
</dbReference>
<feature type="domain" description="Zn(2)-C6 fungal-type" evidence="8">
    <location>
        <begin position="6"/>
        <end position="38"/>
    </location>
</feature>
<feature type="region of interest" description="Disordered" evidence="7">
    <location>
        <begin position="68"/>
        <end position="125"/>
    </location>
</feature>
<keyword evidence="10" id="KW-1185">Reference proteome</keyword>
<organism evidence="9 10">
    <name type="scientific">Dactylonectria macrodidyma</name>
    <dbReference type="NCBI Taxonomy" id="307937"/>
    <lineage>
        <taxon>Eukaryota</taxon>
        <taxon>Fungi</taxon>
        <taxon>Dikarya</taxon>
        <taxon>Ascomycota</taxon>
        <taxon>Pezizomycotina</taxon>
        <taxon>Sordariomycetes</taxon>
        <taxon>Hypocreomycetidae</taxon>
        <taxon>Hypocreales</taxon>
        <taxon>Nectriaceae</taxon>
        <taxon>Dactylonectria</taxon>
    </lineage>
</organism>
<dbReference type="GO" id="GO:0006351">
    <property type="term" value="P:DNA-templated transcription"/>
    <property type="evidence" value="ECO:0007669"/>
    <property type="project" value="InterPro"/>
</dbReference>
<sequence length="668" mass="74931">MPPRRACDVCYKRKIQCSIPSPDTPCNWCSHHNLICKFTRNKPKNTKNRAKLSDVQELFDRVKQLESALAQATSSHQTPSEASPTSGDQTTPAIEQDEPMQYVTPSSLDDHSFVPETSPPHCPSQQSDLQFTNLSFGQIRFSGSHLGQNWYYKGTPLLSQEGQRWISTRTGQEADLGRFRLFGGQTGQLPSAFSPPQLSISAQELWKLPEKSVTQSIINRLFQSPVRFNCPILDKEIFEDTMETAYQSYSGVPASAAQCSAVACVFAAISISCRLKGLEEVLPSLKGDWYAAKAIQLLGHVTGDASLVNLQTVLMLQLHQTQNGHWQNATFLHSVACRMVCSLGGHVYEPLTSCSPETSCTERQSRHIRTLFWLCYVLDKDISLRSGQPPLLTEDYCDLTPPQDYMSCYTSSAGSDEDTRVGDIYDDSSMPHFPGDPGLSYLKEKTCRLLYAPQTFKITDSQLLHRIRQLDDELESWRLSIPPDFRPRLSIPPNRPLIPAGMKLPQMMRYINLQLEYHYLTTAIHTTVRRCGAASPEAGDLPEDLHIVVHSSTDLTLEASRSTLLFLKVPITVLAEEAFWHVIFYSTVAAMSLFTNILLHPLDQRVEIDIELLVSGVGIIRSMPTSALTHDEIEHVQETIDFIMELVRLGSCAMSKAKREERRQNCST</sequence>
<dbReference type="InterPro" id="IPR007219">
    <property type="entry name" value="XnlR_reg_dom"/>
</dbReference>